<evidence type="ECO:0000256" key="5">
    <source>
        <dbReference type="SAM" id="Phobius"/>
    </source>
</evidence>
<evidence type="ECO:0000313" key="7">
    <source>
        <dbReference type="Proteomes" id="UP000289821"/>
    </source>
</evidence>
<evidence type="ECO:0000256" key="4">
    <source>
        <dbReference type="ARBA" id="ARBA00023136"/>
    </source>
</evidence>
<dbReference type="InterPro" id="IPR008217">
    <property type="entry name" value="Ccc1_fam"/>
</dbReference>
<protein>
    <submittedName>
        <fullName evidence="6">VIT1/CCC1 family predicted Fe2+/Mn2+ transporter</fullName>
    </submittedName>
</protein>
<comment type="caution">
    <text evidence="6">The sequence shown here is derived from an EMBL/GenBank/DDBJ whole genome shotgun (WGS) entry which is preliminary data.</text>
</comment>
<dbReference type="CDD" id="cd02432">
    <property type="entry name" value="Nodulin-21_like_1"/>
    <property type="match status" value="1"/>
</dbReference>
<dbReference type="GO" id="GO:0012505">
    <property type="term" value="C:endomembrane system"/>
    <property type="evidence" value="ECO:0007669"/>
    <property type="project" value="UniProtKB-SubCell"/>
</dbReference>
<sequence length="229" mass="24010">MQNEQHYAQRSGWLRAAVLGANDGILSTASLVIGVAAASTTREPIVLAGVAGIVAGALSMAAGEYVSVSSQSDIEKADLEREANELATMPEEELQELKDVYIDRGLTEETALEVAKQLTAHNALEAHARDELGMHEITQAKPLQAALSSGAAFTVGGGLPVLVAFLAPVEYMEYIQYACAILFLIVLGALAAKTGGSNMITAILRITIWGTLAMVATAIIGHFFGVNIA</sequence>
<dbReference type="PANTHER" id="PTHR31851">
    <property type="entry name" value="FE(2+)/MN(2+) TRANSPORTER PCL1"/>
    <property type="match status" value="1"/>
</dbReference>
<dbReference type="OrthoDB" id="188924at2"/>
<feature type="transmembrane region" description="Helical" evidence="5">
    <location>
        <begin position="174"/>
        <end position="191"/>
    </location>
</feature>
<feature type="transmembrane region" description="Helical" evidence="5">
    <location>
        <begin position="203"/>
        <end position="224"/>
    </location>
</feature>
<organism evidence="6 7">
    <name type="scientific">Leeuwenhoekiella aestuarii</name>
    <dbReference type="NCBI Taxonomy" id="2249426"/>
    <lineage>
        <taxon>Bacteria</taxon>
        <taxon>Pseudomonadati</taxon>
        <taxon>Bacteroidota</taxon>
        <taxon>Flavobacteriia</taxon>
        <taxon>Flavobacteriales</taxon>
        <taxon>Flavobacteriaceae</taxon>
        <taxon>Leeuwenhoekiella</taxon>
    </lineage>
</organism>
<dbReference type="GO" id="GO:0005384">
    <property type="term" value="F:manganese ion transmembrane transporter activity"/>
    <property type="evidence" value="ECO:0007669"/>
    <property type="project" value="InterPro"/>
</dbReference>
<feature type="transmembrane region" description="Helical" evidence="5">
    <location>
        <begin position="45"/>
        <end position="66"/>
    </location>
</feature>
<evidence type="ECO:0000256" key="3">
    <source>
        <dbReference type="ARBA" id="ARBA00022989"/>
    </source>
</evidence>
<reference evidence="6 7" key="1">
    <citation type="submission" date="2018-07" db="EMBL/GenBank/DDBJ databases">
        <title>Leeuwenhoekiella genomics.</title>
        <authorList>
            <person name="Tahon G."/>
            <person name="Willems A."/>
        </authorList>
    </citation>
    <scope>NUCLEOTIDE SEQUENCE [LARGE SCALE GENOMIC DNA]</scope>
    <source>
        <strain evidence="6 7">R-50232</strain>
    </source>
</reference>
<dbReference type="GO" id="GO:0030026">
    <property type="term" value="P:intracellular manganese ion homeostasis"/>
    <property type="evidence" value="ECO:0007669"/>
    <property type="project" value="InterPro"/>
</dbReference>
<dbReference type="EMBL" id="QOVI01000003">
    <property type="protein sequence ID" value="RXG15625.1"/>
    <property type="molecule type" value="Genomic_DNA"/>
</dbReference>
<name>A0A4Q0NVB2_9FLAO</name>
<keyword evidence="4 5" id="KW-0472">Membrane</keyword>
<evidence type="ECO:0000313" key="6">
    <source>
        <dbReference type="EMBL" id="RXG15625.1"/>
    </source>
</evidence>
<evidence type="ECO:0000256" key="2">
    <source>
        <dbReference type="ARBA" id="ARBA00022692"/>
    </source>
</evidence>
<dbReference type="RefSeq" id="WP_128761185.1">
    <property type="nucleotide sequence ID" value="NZ_QOVI01000003.1"/>
</dbReference>
<proteinExistence type="predicted"/>
<dbReference type="Pfam" id="PF01988">
    <property type="entry name" value="VIT1"/>
    <property type="match status" value="1"/>
</dbReference>
<gene>
    <name evidence="6" type="ORF">DSM04_103514</name>
</gene>
<comment type="subcellular location">
    <subcellularLocation>
        <location evidence="1">Endomembrane system</location>
        <topology evidence="1">Multi-pass membrane protein</topology>
    </subcellularLocation>
</comment>
<keyword evidence="3 5" id="KW-1133">Transmembrane helix</keyword>
<dbReference type="AlphaFoldDB" id="A0A4Q0NVB2"/>
<dbReference type="Proteomes" id="UP000289821">
    <property type="component" value="Unassembled WGS sequence"/>
</dbReference>
<feature type="transmembrane region" description="Helical" evidence="5">
    <location>
        <begin position="145"/>
        <end position="168"/>
    </location>
</feature>
<evidence type="ECO:0000256" key="1">
    <source>
        <dbReference type="ARBA" id="ARBA00004127"/>
    </source>
</evidence>
<keyword evidence="7" id="KW-1185">Reference proteome</keyword>
<accession>A0A4Q0NVB2</accession>
<keyword evidence="2 5" id="KW-0812">Transmembrane</keyword>
<feature type="transmembrane region" description="Helical" evidence="5">
    <location>
        <begin position="12"/>
        <end position="39"/>
    </location>
</feature>